<keyword evidence="2" id="KW-1185">Reference proteome</keyword>
<evidence type="ECO:0000313" key="1">
    <source>
        <dbReference type="EMBL" id="MDQ0413808.1"/>
    </source>
</evidence>
<protein>
    <submittedName>
        <fullName evidence="1">Uncharacterized protein</fullName>
    </submittedName>
</protein>
<comment type="caution">
    <text evidence="1">The sequence shown here is derived from an EMBL/GenBank/DDBJ whole genome shotgun (WGS) entry which is preliminary data.</text>
</comment>
<reference evidence="1 2" key="1">
    <citation type="submission" date="2023-07" db="EMBL/GenBank/DDBJ databases">
        <title>Genomic Encyclopedia of Type Strains, Phase IV (KMG-IV): sequencing the most valuable type-strain genomes for metagenomic binning, comparative biology and taxonomic classification.</title>
        <authorList>
            <person name="Goeker M."/>
        </authorList>
    </citation>
    <scope>NUCLEOTIDE SEQUENCE [LARGE SCALE GENOMIC DNA]</scope>
    <source>
        <strain evidence="1 2">DSM 19598</strain>
    </source>
</reference>
<dbReference type="Proteomes" id="UP001242313">
    <property type="component" value="Unassembled WGS sequence"/>
</dbReference>
<dbReference type="EMBL" id="JAUSUN010000010">
    <property type="protein sequence ID" value="MDQ0413808.1"/>
    <property type="molecule type" value="Genomic_DNA"/>
</dbReference>
<organism evidence="1 2">
    <name type="scientific">Mesobacillus stamsii</name>
    <dbReference type="NCBI Taxonomy" id="225347"/>
    <lineage>
        <taxon>Bacteria</taxon>
        <taxon>Bacillati</taxon>
        <taxon>Bacillota</taxon>
        <taxon>Bacilli</taxon>
        <taxon>Bacillales</taxon>
        <taxon>Bacillaceae</taxon>
        <taxon>Mesobacillus</taxon>
    </lineage>
</organism>
<gene>
    <name evidence="1" type="ORF">J2S25_002014</name>
</gene>
<proteinExistence type="predicted"/>
<evidence type="ECO:0000313" key="2">
    <source>
        <dbReference type="Proteomes" id="UP001242313"/>
    </source>
</evidence>
<name>A0ABU0FV68_9BACI</name>
<accession>A0ABU0FV68</accession>
<sequence>MIAFFCSRPYHIFNAINYMKSVNTTKEKATIFIGHDFYDVNDVL</sequence>